<sequence>MAKIAILTMESSVGTDRSVPHVQKVLRLDNGAFGEVIDELARARMFMRVHHRGEPQPTLLIATEPMDRAEECTPCEDCDLCGCPYWDRPAGLCRRCTSIRTARAAAERDIQRWRADVDRGCTYALGANGRLLHRWDCSSLNTVEDGLHGLEKFEASPPKSRDEDPYGFDRAHWPKLPLLFTAEEMRARPRRRRGCQRCKPDPV</sequence>
<dbReference type="RefSeq" id="WP_270151591.1">
    <property type="nucleotide sequence ID" value="NZ_CP115451.1"/>
</dbReference>
<keyword evidence="2" id="KW-1185">Reference proteome</keyword>
<gene>
    <name evidence="1" type="ORF">O1G21_39930</name>
</gene>
<dbReference type="Proteomes" id="UP001212821">
    <property type="component" value="Plasmid punmamed2"/>
</dbReference>
<evidence type="ECO:0000313" key="1">
    <source>
        <dbReference type="EMBL" id="WBP91963.1"/>
    </source>
</evidence>
<accession>A0ABY7QGS9</accession>
<evidence type="ECO:0000313" key="2">
    <source>
        <dbReference type="Proteomes" id="UP001212821"/>
    </source>
</evidence>
<dbReference type="EMBL" id="CP115451">
    <property type="protein sequence ID" value="WBP91963.1"/>
    <property type="molecule type" value="Genomic_DNA"/>
</dbReference>
<proteinExistence type="predicted"/>
<reference evidence="1 2" key="1">
    <citation type="submission" date="2022-12" db="EMBL/GenBank/DDBJ databases">
        <title>HUAS 3-15.</title>
        <authorList>
            <person name="Mo P."/>
        </authorList>
    </citation>
    <scope>NUCLEOTIDE SEQUENCE [LARGE SCALE GENOMIC DNA]</scope>
    <source>
        <strain evidence="1 2">HUAS 3-15</strain>
        <plasmid evidence="1 2">punmamed2</plasmid>
    </source>
</reference>
<protein>
    <submittedName>
        <fullName evidence="1">Uncharacterized protein</fullName>
    </submittedName>
</protein>
<name>A0ABY7QGS9_9ACTN</name>
<organism evidence="1 2">
    <name type="scientific">Kitasatospora cathayae</name>
    <dbReference type="NCBI Taxonomy" id="3004092"/>
    <lineage>
        <taxon>Bacteria</taxon>
        <taxon>Bacillati</taxon>
        <taxon>Actinomycetota</taxon>
        <taxon>Actinomycetes</taxon>
        <taxon>Kitasatosporales</taxon>
        <taxon>Streptomycetaceae</taxon>
        <taxon>Kitasatospora</taxon>
    </lineage>
</organism>
<geneLocation type="plasmid" evidence="1 2">
    <name>punmamed2</name>
</geneLocation>
<keyword evidence="1" id="KW-0614">Plasmid</keyword>